<evidence type="ECO:0000313" key="2">
    <source>
        <dbReference type="EMBL" id="PJK30115.1"/>
    </source>
</evidence>
<dbReference type="AlphaFoldDB" id="A0A2M9G335"/>
<comment type="caution">
    <text evidence="2">The sequence shown here is derived from an EMBL/GenBank/DDBJ whole genome shotgun (WGS) entry which is preliminary data.</text>
</comment>
<evidence type="ECO:0000313" key="3">
    <source>
        <dbReference type="Proteomes" id="UP000229498"/>
    </source>
</evidence>
<dbReference type="Proteomes" id="UP000229498">
    <property type="component" value="Unassembled WGS sequence"/>
</dbReference>
<gene>
    <name evidence="2" type="ORF">CVT23_10185</name>
</gene>
<name>A0A2M9G335_9PROT</name>
<proteinExistence type="predicted"/>
<protein>
    <recommendedName>
        <fullName evidence="1">YjiS-like domain-containing protein</fullName>
    </recommendedName>
</protein>
<dbReference type="EMBL" id="PHIG01000031">
    <property type="protein sequence ID" value="PJK30115.1"/>
    <property type="molecule type" value="Genomic_DNA"/>
</dbReference>
<dbReference type="OrthoDB" id="8163716at2"/>
<accession>A0A2M9G335</accession>
<evidence type="ECO:0000259" key="1">
    <source>
        <dbReference type="Pfam" id="PF06568"/>
    </source>
</evidence>
<keyword evidence="3" id="KW-1185">Reference proteome</keyword>
<dbReference type="Pfam" id="PF06568">
    <property type="entry name" value="YjiS-like"/>
    <property type="match status" value="1"/>
</dbReference>
<dbReference type="InterPro" id="IPR009506">
    <property type="entry name" value="YjiS-like"/>
</dbReference>
<sequence>MTVQSYDIRHGDAGFFARLGERVAAVVERIGDFYAEEGRLRQLMALDDRTLKDIGLSRAELTSVARHPLDKTRTR</sequence>
<dbReference type="RefSeq" id="WP_109793388.1">
    <property type="nucleotide sequence ID" value="NZ_PHIG01000031.1"/>
</dbReference>
<organism evidence="2 3">
    <name type="scientific">Minwuia thermotolerans</name>
    <dbReference type="NCBI Taxonomy" id="2056226"/>
    <lineage>
        <taxon>Bacteria</taxon>
        <taxon>Pseudomonadati</taxon>
        <taxon>Pseudomonadota</taxon>
        <taxon>Alphaproteobacteria</taxon>
        <taxon>Minwuiales</taxon>
        <taxon>Minwuiaceae</taxon>
        <taxon>Minwuia</taxon>
    </lineage>
</organism>
<reference evidence="2 3" key="1">
    <citation type="submission" date="2017-11" db="EMBL/GenBank/DDBJ databases">
        <title>Draft genome sequence of Rhizobiales bacterium SY3-13.</title>
        <authorList>
            <person name="Sun C."/>
        </authorList>
    </citation>
    <scope>NUCLEOTIDE SEQUENCE [LARGE SCALE GENOMIC DNA]</scope>
    <source>
        <strain evidence="2 3">SY3-13</strain>
    </source>
</reference>
<feature type="domain" description="YjiS-like" evidence="1">
    <location>
        <begin position="40"/>
        <end position="61"/>
    </location>
</feature>